<dbReference type="OrthoDB" id="559450at2"/>
<evidence type="ECO:0000259" key="1">
    <source>
        <dbReference type="Pfam" id="PF01909"/>
    </source>
</evidence>
<gene>
    <name evidence="2" type="ORF">CRT60_31095</name>
</gene>
<dbReference type="RefSeq" id="WP_098740293.1">
    <property type="nucleotide sequence ID" value="NZ_PDKW01000043.1"/>
</dbReference>
<dbReference type="Pfam" id="PF01909">
    <property type="entry name" value="NTP_transf_2"/>
    <property type="match status" value="1"/>
</dbReference>
<evidence type="ECO:0000313" key="3">
    <source>
        <dbReference type="Proteomes" id="UP000225379"/>
    </source>
</evidence>
<reference evidence="3" key="1">
    <citation type="submission" date="2017-10" db="EMBL/GenBank/DDBJ databases">
        <authorList>
            <person name="Kravchenko I.K."/>
            <person name="Grouzdev D.S."/>
        </authorList>
    </citation>
    <scope>NUCLEOTIDE SEQUENCE [LARGE SCALE GENOMIC DNA]</scope>
    <source>
        <strain evidence="3">B2</strain>
    </source>
</reference>
<keyword evidence="3" id="KW-1185">Reference proteome</keyword>
<dbReference type="AlphaFoldDB" id="A0A2B8BA64"/>
<dbReference type="PANTHER" id="PTHR43449">
    <property type="entry name" value="NUCLEOTIDYLTRANSFERASE"/>
    <property type="match status" value="1"/>
</dbReference>
<dbReference type="GO" id="GO:0016779">
    <property type="term" value="F:nucleotidyltransferase activity"/>
    <property type="evidence" value="ECO:0007669"/>
    <property type="project" value="InterPro"/>
</dbReference>
<name>A0A2B8BA64_9PROT</name>
<organism evidence="2 3">
    <name type="scientific">Azospirillum palustre</name>
    <dbReference type="NCBI Taxonomy" id="2044885"/>
    <lineage>
        <taxon>Bacteria</taxon>
        <taxon>Pseudomonadati</taxon>
        <taxon>Pseudomonadota</taxon>
        <taxon>Alphaproteobacteria</taxon>
        <taxon>Rhodospirillales</taxon>
        <taxon>Azospirillaceae</taxon>
        <taxon>Azospirillum</taxon>
    </lineage>
</organism>
<proteinExistence type="predicted"/>
<dbReference type="SUPFAM" id="SSF81301">
    <property type="entry name" value="Nucleotidyltransferase"/>
    <property type="match status" value="1"/>
</dbReference>
<protein>
    <recommendedName>
        <fullName evidence="1">Polymerase nucleotidyl transferase domain-containing protein</fullName>
    </recommendedName>
</protein>
<dbReference type="InterPro" id="IPR002934">
    <property type="entry name" value="Polymerase_NTP_transf_dom"/>
</dbReference>
<feature type="domain" description="Polymerase nucleotidyl transferase" evidence="1">
    <location>
        <begin position="25"/>
        <end position="82"/>
    </location>
</feature>
<sequence length="110" mass="12239">MAVVDTRNDEKLQILLDRIVPALEPEAVYLFGSRARGDFDEDSDYDLLVIVPDDAPKERRSAVFAHAAKSGTGIPADIVPCRRSFFEANRNQVGTLSYKATHEGVRVYTI</sequence>
<comment type="caution">
    <text evidence="2">The sequence shown here is derived from an EMBL/GenBank/DDBJ whole genome shotgun (WGS) entry which is preliminary data.</text>
</comment>
<dbReference type="EMBL" id="PDKW01000043">
    <property type="protein sequence ID" value="PGH54252.1"/>
    <property type="molecule type" value="Genomic_DNA"/>
</dbReference>
<dbReference type="Gene3D" id="3.30.460.10">
    <property type="entry name" value="Beta Polymerase, domain 2"/>
    <property type="match status" value="1"/>
</dbReference>
<dbReference type="CDD" id="cd05403">
    <property type="entry name" value="NT_KNTase_like"/>
    <property type="match status" value="1"/>
</dbReference>
<dbReference type="PANTHER" id="PTHR43449:SF3">
    <property type="entry name" value="POLYMERASE NUCLEOTIDYL TRANSFERASE DOMAIN-CONTAINING PROTEIN"/>
    <property type="match status" value="1"/>
</dbReference>
<dbReference type="Proteomes" id="UP000225379">
    <property type="component" value="Unassembled WGS sequence"/>
</dbReference>
<dbReference type="InterPro" id="IPR043519">
    <property type="entry name" value="NT_sf"/>
</dbReference>
<evidence type="ECO:0000313" key="2">
    <source>
        <dbReference type="EMBL" id="PGH54252.1"/>
    </source>
</evidence>
<accession>A0A2B8BA64</accession>